<feature type="transmembrane region" description="Helical" evidence="5">
    <location>
        <begin position="64"/>
        <end position="88"/>
    </location>
</feature>
<keyword evidence="6" id="KW-0496">Mitochondrion</keyword>
<feature type="transmembrane region" description="Helical" evidence="5">
    <location>
        <begin position="160"/>
        <end position="181"/>
    </location>
</feature>
<name>A0A1Z1XA66_9FLOR</name>
<evidence type="ECO:0000313" key="6">
    <source>
        <dbReference type="EMBL" id="ARX95741.1"/>
    </source>
</evidence>
<keyword evidence="4 5" id="KW-0472">Membrane</keyword>
<evidence type="ECO:0000256" key="5">
    <source>
        <dbReference type="SAM" id="Phobius"/>
    </source>
</evidence>
<geneLocation type="mitochondrion" evidence="6"/>
<evidence type="ECO:0000256" key="2">
    <source>
        <dbReference type="ARBA" id="ARBA00022692"/>
    </source>
</evidence>
<dbReference type="PRINTS" id="PR01840">
    <property type="entry name" value="TATCFAMILY"/>
</dbReference>
<reference evidence="6" key="1">
    <citation type="journal article" date="2017" name="Sci. Rep.">
        <title>Origin and evolutionary history of freshwater Rhodophyta: further insights based on phylogenomic evidence.</title>
        <authorList>
            <person name="Nan F."/>
            <person name="Feng J."/>
            <person name="Lv J."/>
            <person name="Liu Q."/>
            <person name="Fang K."/>
            <person name="Gong C."/>
            <person name="Xie S."/>
        </authorList>
    </citation>
    <scope>NUCLEOTIDE SEQUENCE</scope>
</reference>
<keyword evidence="2 5" id="KW-0812">Transmembrane</keyword>
<gene>
    <name evidence="6" type="primary">SecY</name>
</gene>
<comment type="subcellular location">
    <subcellularLocation>
        <location evidence="1">Membrane</location>
        <topology evidence="1">Multi-pass membrane protein</topology>
    </subcellularLocation>
</comment>
<accession>A0A1Z1XA66</accession>
<evidence type="ECO:0000256" key="4">
    <source>
        <dbReference type="ARBA" id="ARBA00023136"/>
    </source>
</evidence>
<feature type="transmembrane region" description="Helical" evidence="5">
    <location>
        <begin position="100"/>
        <end position="123"/>
    </location>
</feature>
<dbReference type="InterPro" id="IPR002033">
    <property type="entry name" value="TatC"/>
</dbReference>
<dbReference type="Pfam" id="PF00902">
    <property type="entry name" value="TatC"/>
    <property type="match status" value="1"/>
</dbReference>
<organism evidence="6">
    <name type="scientific">Sheathia arcuata</name>
    <dbReference type="NCBI Taxonomy" id="340433"/>
    <lineage>
        <taxon>Eukaryota</taxon>
        <taxon>Rhodophyta</taxon>
        <taxon>Florideophyceae</taxon>
        <taxon>Nemaliophycidae</taxon>
        <taxon>Batrachospermales</taxon>
        <taxon>Batrachospermaceae</taxon>
        <taxon>Sheathia</taxon>
    </lineage>
</organism>
<proteinExistence type="predicted"/>
<sequence length="256" mass="31142">MYPLNIYFKEILWRVFYCVLSLILIFIVSFYYIEFIFLFEIFPLIRLSHKKFIATHITELFDSILQTCFFMISVNGFPLIAYHILTFFTSGWFNYQITLMWRYLFVLLFSVFLSFFFTNIFLLPKVFNFFIQWEIFQENKILHISLEARIYLYLQWINRMYNSISFFFSLSLIILLLILLFVSPYKLYSFIKLYKKQILFTQVLLLFILSPPDFWIQPLLIFVSSLFLEFFFFISCFRFNQTKKLLDSSIGRAIGC</sequence>
<dbReference type="AlphaFoldDB" id="A0A1Z1XA66"/>
<protein>
    <submittedName>
        <fullName evidence="6">Sec-independent protein translocase protein</fullName>
    </submittedName>
</protein>
<evidence type="ECO:0000256" key="1">
    <source>
        <dbReference type="ARBA" id="ARBA00004141"/>
    </source>
</evidence>
<dbReference type="EMBL" id="KY083064">
    <property type="protein sequence ID" value="ARX95741.1"/>
    <property type="molecule type" value="Genomic_DNA"/>
</dbReference>
<feature type="transmembrane region" description="Helical" evidence="5">
    <location>
        <begin position="215"/>
        <end position="237"/>
    </location>
</feature>
<dbReference type="GeneID" id="33366632"/>
<feature type="transmembrane region" description="Helical" evidence="5">
    <location>
        <begin position="12"/>
        <end position="33"/>
    </location>
</feature>
<evidence type="ECO:0000256" key="3">
    <source>
        <dbReference type="ARBA" id="ARBA00022989"/>
    </source>
</evidence>
<keyword evidence="3 5" id="KW-1133">Transmembrane helix</keyword>
<dbReference type="GO" id="GO:0016020">
    <property type="term" value="C:membrane"/>
    <property type="evidence" value="ECO:0007669"/>
    <property type="project" value="UniProtKB-SubCell"/>
</dbReference>
<dbReference type="RefSeq" id="YP_009402599.1">
    <property type="nucleotide sequence ID" value="NC_035349.1"/>
</dbReference>